<organism evidence="3 4">
    <name type="scientific">Devosia enhydra</name>
    <dbReference type="NCBI Taxonomy" id="665118"/>
    <lineage>
        <taxon>Bacteria</taxon>
        <taxon>Pseudomonadati</taxon>
        <taxon>Pseudomonadota</taxon>
        <taxon>Alphaproteobacteria</taxon>
        <taxon>Hyphomicrobiales</taxon>
        <taxon>Devosiaceae</taxon>
        <taxon>Devosia</taxon>
    </lineage>
</organism>
<dbReference type="Pfam" id="PF20432">
    <property type="entry name" value="Xre-like-HTH"/>
    <property type="match status" value="1"/>
</dbReference>
<protein>
    <submittedName>
        <fullName evidence="3">RNA polymerase, sigma 54 subunit, RpoN/SigL</fullName>
    </submittedName>
</protein>
<dbReference type="STRING" id="665118.SAMN02983003_2170"/>
<dbReference type="OrthoDB" id="8481084at2"/>
<gene>
    <name evidence="3" type="ORF">SAMN02983003_2170</name>
</gene>
<dbReference type="InterPro" id="IPR024467">
    <property type="entry name" value="Xre/MbcA/ParS-like_toxin-bd"/>
</dbReference>
<evidence type="ECO:0000259" key="2">
    <source>
        <dbReference type="Pfam" id="PF20432"/>
    </source>
</evidence>
<evidence type="ECO:0000259" key="1">
    <source>
        <dbReference type="Pfam" id="PF09722"/>
    </source>
</evidence>
<feature type="domain" description="Antitoxin Xre-like helix-turn-helix" evidence="2">
    <location>
        <begin position="8"/>
        <end position="72"/>
    </location>
</feature>
<proteinExistence type="predicted"/>
<dbReference type="InterPro" id="IPR046847">
    <property type="entry name" value="Xre-like_HTH"/>
</dbReference>
<evidence type="ECO:0000313" key="3">
    <source>
        <dbReference type="EMBL" id="SFZ84710.1"/>
    </source>
</evidence>
<name>A0A1K2HXZ8_9HYPH</name>
<reference evidence="3 4" key="1">
    <citation type="submission" date="2016-11" db="EMBL/GenBank/DDBJ databases">
        <authorList>
            <person name="Jaros S."/>
            <person name="Januszkiewicz K."/>
            <person name="Wedrychowicz H."/>
        </authorList>
    </citation>
    <scope>NUCLEOTIDE SEQUENCE [LARGE SCALE GENOMIC DNA]</scope>
    <source>
        <strain evidence="3 4">ATCC 23634</strain>
    </source>
</reference>
<dbReference type="RefSeq" id="WP_072342590.1">
    <property type="nucleotide sequence ID" value="NZ_FPKU01000002.1"/>
</dbReference>
<dbReference type="GO" id="GO:0003677">
    <property type="term" value="F:DNA binding"/>
    <property type="evidence" value="ECO:0007669"/>
    <property type="project" value="InterPro"/>
</dbReference>
<keyword evidence="4" id="KW-1185">Reference proteome</keyword>
<sequence>MFSAHTLDQARPAPGPVLTKAVIRAADRLGVTAGTLATIIGVSEASVSRMKRGGFALEPGSKPFELGVLFIRLFRSLDAIVGGDEAVAARWLLSPNTVLDGRPIEKVQSVSGLVDVIAYLDARRALV</sequence>
<dbReference type="EMBL" id="FPKU01000002">
    <property type="protein sequence ID" value="SFZ84710.1"/>
    <property type="molecule type" value="Genomic_DNA"/>
</dbReference>
<feature type="domain" description="Antitoxin Xre/MbcA/ParS-like toxin-binding" evidence="1">
    <location>
        <begin position="76"/>
        <end position="124"/>
    </location>
</feature>
<dbReference type="AlphaFoldDB" id="A0A1K2HXZ8"/>
<evidence type="ECO:0000313" key="4">
    <source>
        <dbReference type="Proteomes" id="UP000183447"/>
    </source>
</evidence>
<dbReference type="Pfam" id="PF09722">
    <property type="entry name" value="Xre_MbcA_ParS_C"/>
    <property type="match status" value="1"/>
</dbReference>
<accession>A0A1K2HXZ8</accession>
<dbReference type="Proteomes" id="UP000183447">
    <property type="component" value="Unassembled WGS sequence"/>
</dbReference>